<evidence type="ECO:0000313" key="3">
    <source>
        <dbReference type="Proteomes" id="UP000182712"/>
    </source>
</evidence>
<dbReference type="InterPro" id="IPR004716">
    <property type="entry name" value="PTS_IIA_glucitol/sorbitol-sp"/>
</dbReference>
<dbReference type="RefSeq" id="WP_074628132.1">
    <property type="nucleotide sequence ID" value="NZ_FOGM01000017.1"/>
</dbReference>
<proteinExistence type="predicted"/>
<dbReference type="GO" id="GO:0016301">
    <property type="term" value="F:kinase activity"/>
    <property type="evidence" value="ECO:0007669"/>
    <property type="project" value="TreeGrafter"/>
</dbReference>
<dbReference type="PANTHER" id="PTHR40398">
    <property type="entry name" value="PTS SYSTEM GLUCITOL/SORBITOL-SPECIFIC EIIA COMPONENT"/>
    <property type="match status" value="1"/>
</dbReference>
<dbReference type="InterPro" id="IPR036665">
    <property type="entry name" value="PTS_IIA_glucitol/sorbitol_sf"/>
</dbReference>
<accession>A0A1H9UN46</accession>
<name>A0A1H9UN46_9STRE</name>
<dbReference type="PANTHER" id="PTHR40398:SF1">
    <property type="entry name" value="PTS SYSTEM GLUCITOL_SORBITOL-SPECIFIC EIIA COMPONENT"/>
    <property type="match status" value="1"/>
</dbReference>
<dbReference type="GO" id="GO:0008982">
    <property type="term" value="F:protein-N(PI)-phosphohistidine-sugar phosphotransferase activity"/>
    <property type="evidence" value="ECO:0007669"/>
    <property type="project" value="InterPro"/>
</dbReference>
<protein>
    <submittedName>
        <fullName evidence="2">PTS system, glucitol/sorbitol-specific IIA component</fullName>
    </submittedName>
</protein>
<dbReference type="GO" id="GO:0009401">
    <property type="term" value="P:phosphoenolpyruvate-dependent sugar phosphotransferase system"/>
    <property type="evidence" value="ECO:0007669"/>
    <property type="project" value="InterPro"/>
</dbReference>
<comment type="caution">
    <text evidence="1">Lacks conserved residue(s) required for the propagation of feature annotation.</text>
</comment>
<dbReference type="AlphaFoldDB" id="A0A1H9UN46"/>
<organism evidence="2 3">
    <name type="scientific">Streptococcus gallolyticus</name>
    <dbReference type="NCBI Taxonomy" id="315405"/>
    <lineage>
        <taxon>Bacteria</taxon>
        <taxon>Bacillati</taxon>
        <taxon>Bacillota</taxon>
        <taxon>Bacilli</taxon>
        <taxon>Lactobacillales</taxon>
        <taxon>Streptococcaceae</taxon>
        <taxon>Streptococcus</taxon>
    </lineage>
</organism>
<evidence type="ECO:0000313" key="2">
    <source>
        <dbReference type="EMBL" id="SES10886.1"/>
    </source>
</evidence>
<dbReference type="Proteomes" id="UP000182712">
    <property type="component" value="Unassembled WGS sequence"/>
</dbReference>
<dbReference type="GO" id="GO:0005737">
    <property type="term" value="C:cytoplasm"/>
    <property type="evidence" value="ECO:0007669"/>
    <property type="project" value="InterPro"/>
</dbReference>
<dbReference type="PROSITE" id="PS51097">
    <property type="entry name" value="PTS_EIIA_TYPE_5"/>
    <property type="match status" value="1"/>
</dbReference>
<evidence type="ECO:0000256" key="1">
    <source>
        <dbReference type="PROSITE-ProRule" id="PRU00420"/>
    </source>
</evidence>
<dbReference type="EMBL" id="FOGM01000017">
    <property type="protein sequence ID" value="SES10886.1"/>
    <property type="molecule type" value="Genomic_DNA"/>
</dbReference>
<gene>
    <name evidence="2" type="ORF">SAMN04487840_11724</name>
</gene>
<dbReference type="SUPFAM" id="SSF141530">
    <property type="entry name" value="PTSIIA/GutA-like"/>
    <property type="match status" value="1"/>
</dbReference>
<dbReference type="Pfam" id="PF03829">
    <property type="entry name" value="PTSIIA_gutA"/>
    <property type="match status" value="1"/>
</dbReference>
<sequence>MTKVFETKVVAIGPEAQDMIDEANMLILFGEGAPADLAEFCFAIDNKNLTGSIRTGGKVVIDDQEYPITAVGSVVETNLGNLGHITISFDGSTEGSLPGTLHIDAPNKVSIKEGTMVQIFD</sequence>
<dbReference type="Gene3D" id="2.40.33.40">
    <property type="entry name" value="Phosphotransferase system, glucitol/sorbitol-specific IIA component"/>
    <property type="match status" value="1"/>
</dbReference>
<reference evidence="2 3" key="1">
    <citation type="submission" date="2016-10" db="EMBL/GenBank/DDBJ databases">
        <authorList>
            <person name="de Groot N.N."/>
        </authorList>
    </citation>
    <scope>NUCLEOTIDE SEQUENCE [LARGE SCALE GENOMIC DNA]</scope>
    <source>
        <strain evidence="2 3">VTM2R47</strain>
    </source>
</reference>